<evidence type="ECO:0000256" key="4">
    <source>
        <dbReference type="SAM" id="Coils"/>
    </source>
</evidence>
<feature type="coiled-coil region" evidence="4">
    <location>
        <begin position="103"/>
        <end position="137"/>
    </location>
</feature>
<dbReference type="SMR" id="V7CDD6"/>
<dbReference type="PANTHER" id="PTHR22952:SF433">
    <property type="entry name" value="PROTEIN FD"/>
    <property type="match status" value="1"/>
</dbReference>
<dbReference type="EMBL" id="CM002290">
    <property type="protein sequence ID" value="ESW28187.1"/>
    <property type="molecule type" value="Genomic_DNA"/>
</dbReference>
<organism evidence="6 7">
    <name type="scientific">Phaseolus vulgaris</name>
    <name type="common">Kidney bean</name>
    <name type="synonym">French bean</name>
    <dbReference type="NCBI Taxonomy" id="3885"/>
    <lineage>
        <taxon>Eukaryota</taxon>
        <taxon>Viridiplantae</taxon>
        <taxon>Streptophyta</taxon>
        <taxon>Embryophyta</taxon>
        <taxon>Tracheophyta</taxon>
        <taxon>Spermatophyta</taxon>
        <taxon>Magnoliopsida</taxon>
        <taxon>eudicotyledons</taxon>
        <taxon>Gunneridae</taxon>
        <taxon>Pentapetalae</taxon>
        <taxon>rosids</taxon>
        <taxon>fabids</taxon>
        <taxon>Fabales</taxon>
        <taxon>Fabaceae</taxon>
        <taxon>Papilionoideae</taxon>
        <taxon>50 kb inversion clade</taxon>
        <taxon>NPAAA clade</taxon>
        <taxon>indigoferoid/millettioid clade</taxon>
        <taxon>Phaseoleae</taxon>
        <taxon>Phaseolus</taxon>
    </lineage>
</organism>
<dbReference type="SUPFAM" id="SSF57959">
    <property type="entry name" value="Leucine zipper domain"/>
    <property type="match status" value="1"/>
</dbReference>
<dbReference type="SMART" id="SM00338">
    <property type="entry name" value="BRLZ"/>
    <property type="match status" value="1"/>
</dbReference>
<dbReference type="GO" id="GO:0003700">
    <property type="term" value="F:DNA-binding transcription factor activity"/>
    <property type="evidence" value="ECO:0007669"/>
    <property type="project" value="InterPro"/>
</dbReference>
<evidence type="ECO:0000256" key="2">
    <source>
        <dbReference type="ARBA" id="ARBA00023125"/>
    </source>
</evidence>
<dbReference type="PANTHER" id="PTHR22952">
    <property type="entry name" value="CAMP-RESPONSE ELEMENT BINDING PROTEIN-RELATED"/>
    <property type="match status" value="1"/>
</dbReference>
<proteinExistence type="predicted"/>
<dbReference type="GO" id="GO:0005634">
    <property type="term" value="C:nucleus"/>
    <property type="evidence" value="ECO:0007669"/>
    <property type="project" value="UniProtKB-SubCell"/>
</dbReference>
<accession>V7CDD6</accession>
<keyword evidence="3" id="KW-0539">Nucleus</keyword>
<evidence type="ECO:0000256" key="3">
    <source>
        <dbReference type="ARBA" id="ARBA00023242"/>
    </source>
</evidence>
<name>V7CDD6_PHAVU</name>
<dbReference type="Proteomes" id="UP000000226">
    <property type="component" value="Chromosome 3"/>
</dbReference>
<dbReference type="CDD" id="cd14707">
    <property type="entry name" value="bZIP_plant_BZIP46"/>
    <property type="match status" value="1"/>
</dbReference>
<dbReference type="InterPro" id="IPR043452">
    <property type="entry name" value="BZIP46-like"/>
</dbReference>
<feature type="domain" description="BZIP" evidence="5">
    <location>
        <begin position="85"/>
        <end position="136"/>
    </location>
</feature>
<dbReference type="PROSITE" id="PS50217">
    <property type="entry name" value="BZIP"/>
    <property type="match status" value="1"/>
</dbReference>
<dbReference type="STRING" id="3885.V7CDD6"/>
<sequence length="155" mass="17758">MEDVWNGINSTALSEHNTTHISKGAKFQDFLAGPFNPSPVTALTLSTRSSEYLPLHKDLQLLHTASKTEPFAHPFSNERAPPASRDMRNARLMKNRESAARSRARKQAYLIELKQKIEQLQEENARLIRQQQLLRETATNQWKRGNLSRTYTAPF</sequence>
<dbReference type="GO" id="GO:0003677">
    <property type="term" value="F:DNA binding"/>
    <property type="evidence" value="ECO:0007669"/>
    <property type="project" value="UniProtKB-KW"/>
</dbReference>
<comment type="subcellular location">
    <subcellularLocation>
        <location evidence="1">Nucleus</location>
    </subcellularLocation>
</comment>
<dbReference type="OrthoDB" id="644067at2759"/>
<dbReference type="AlphaFoldDB" id="V7CDD6"/>
<dbReference type="GO" id="GO:0045893">
    <property type="term" value="P:positive regulation of DNA-templated transcription"/>
    <property type="evidence" value="ECO:0007669"/>
    <property type="project" value="InterPro"/>
</dbReference>
<dbReference type="PROSITE" id="PS00036">
    <property type="entry name" value="BZIP_BASIC"/>
    <property type="match status" value="1"/>
</dbReference>
<evidence type="ECO:0000256" key="1">
    <source>
        <dbReference type="ARBA" id="ARBA00004123"/>
    </source>
</evidence>
<protein>
    <recommendedName>
        <fullName evidence="5">BZIP domain-containing protein</fullName>
    </recommendedName>
</protein>
<dbReference type="Gramene" id="ESW28187">
    <property type="protein sequence ID" value="ESW28187"/>
    <property type="gene ID" value="PHAVU_003G266100g"/>
</dbReference>
<gene>
    <name evidence="6" type="ORF">PHAVU_003G266100g</name>
</gene>
<dbReference type="InterPro" id="IPR004827">
    <property type="entry name" value="bZIP"/>
</dbReference>
<dbReference type="Gene3D" id="1.20.5.170">
    <property type="match status" value="1"/>
</dbReference>
<reference evidence="7" key="1">
    <citation type="journal article" date="2014" name="Nat. Genet.">
        <title>A reference genome for common bean and genome-wide analysis of dual domestications.</title>
        <authorList>
            <person name="Schmutz J."/>
            <person name="McClean P.E."/>
            <person name="Mamidi S."/>
            <person name="Wu G.A."/>
            <person name="Cannon S.B."/>
            <person name="Grimwood J."/>
            <person name="Jenkins J."/>
            <person name="Shu S."/>
            <person name="Song Q."/>
            <person name="Chavarro C."/>
            <person name="Torres-Torres M."/>
            <person name="Geffroy V."/>
            <person name="Moghaddam S.M."/>
            <person name="Gao D."/>
            <person name="Abernathy B."/>
            <person name="Barry K."/>
            <person name="Blair M."/>
            <person name="Brick M.A."/>
            <person name="Chovatia M."/>
            <person name="Gepts P."/>
            <person name="Goodstein D.M."/>
            <person name="Gonzales M."/>
            <person name="Hellsten U."/>
            <person name="Hyten D.L."/>
            <person name="Jia G."/>
            <person name="Kelly J.D."/>
            <person name="Kudrna D."/>
            <person name="Lee R."/>
            <person name="Richard M.M."/>
            <person name="Miklas P.N."/>
            <person name="Osorno J.M."/>
            <person name="Rodrigues J."/>
            <person name="Thareau V."/>
            <person name="Urrea C.A."/>
            <person name="Wang M."/>
            <person name="Yu Y."/>
            <person name="Zhang M."/>
            <person name="Wing R.A."/>
            <person name="Cregan P.B."/>
            <person name="Rokhsar D.S."/>
            <person name="Jackson S.A."/>
        </authorList>
    </citation>
    <scope>NUCLEOTIDE SEQUENCE [LARGE SCALE GENOMIC DNA]</scope>
    <source>
        <strain evidence="7">cv. G19833</strain>
    </source>
</reference>
<keyword evidence="7" id="KW-1185">Reference proteome</keyword>
<keyword evidence="4" id="KW-0175">Coiled coil</keyword>
<dbReference type="Pfam" id="PF00170">
    <property type="entry name" value="bZIP_1"/>
    <property type="match status" value="1"/>
</dbReference>
<dbReference type="OMA" id="PRGNHEP"/>
<evidence type="ECO:0000313" key="7">
    <source>
        <dbReference type="Proteomes" id="UP000000226"/>
    </source>
</evidence>
<dbReference type="InterPro" id="IPR046347">
    <property type="entry name" value="bZIP_sf"/>
</dbReference>
<evidence type="ECO:0000313" key="6">
    <source>
        <dbReference type="EMBL" id="ESW28187.1"/>
    </source>
</evidence>
<keyword evidence="2" id="KW-0238">DNA-binding</keyword>
<evidence type="ECO:0000259" key="5">
    <source>
        <dbReference type="PROSITE" id="PS50217"/>
    </source>
</evidence>